<dbReference type="GO" id="GO:0046061">
    <property type="term" value="P:dATP catabolic process"/>
    <property type="evidence" value="ECO:0007669"/>
    <property type="project" value="TreeGrafter"/>
</dbReference>
<dbReference type="PANTHER" id="PTHR30522">
    <property type="entry name" value="NUCLEOSIDE TRIPHOSPHATE PYROPHOSPHOHYDROLASE"/>
    <property type="match status" value="1"/>
</dbReference>
<sequence>MADAACTVTPKATFETSMSFQPPKDRHDITALLQIMRDLRDPDGGCPWDLEQDYRSIAKYTIEEAYEVVDAIERDDLGDLQDELGDLLLQVVFHSQMAAEDGKFTFGDVIQSICDKMVRRHPHVFDQEGSDLAEGRDADGVLKAWEDIKAAERAEKGQDKTRILDDVPVGLPALARAVKLQKRAARVGFDWPEAEQVLNKLTEEIGELTHARAEKDAEAIEDEFGDILFTLANLSRHLEVDPEKALRRANTKFTQRFASVEDSVEASSRGFEEHSLDELETYWQSAKKD</sequence>
<dbReference type="GO" id="GO:0006203">
    <property type="term" value="P:dGTP catabolic process"/>
    <property type="evidence" value="ECO:0007669"/>
    <property type="project" value="TreeGrafter"/>
</dbReference>
<dbReference type="GO" id="GO:0006950">
    <property type="term" value="P:response to stress"/>
    <property type="evidence" value="ECO:0007669"/>
    <property type="project" value="UniProtKB-ARBA"/>
</dbReference>
<dbReference type="GO" id="GO:0046076">
    <property type="term" value="P:dTTP catabolic process"/>
    <property type="evidence" value="ECO:0007669"/>
    <property type="project" value="TreeGrafter"/>
</dbReference>
<reference evidence="6" key="1">
    <citation type="journal article" date="2014" name="Int. J. Syst. Evol. Microbiol.">
        <title>Complete genome sequence of Corynebacterium casei LMG S-19264T (=DSM 44701T), isolated from a smear-ripened cheese.</title>
        <authorList>
            <consortium name="US DOE Joint Genome Institute (JGI-PGF)"/>
            <person name="Walter F."/>
            <person name="Albersmeier A."/>
            <person name="Kalinowski J."/>
            <person name="Ruckert C."/>
        </authorList>
    </citation>
    <scope>NUCLEOTIDE SEQUENCE</scope>
    <source>
        <strain evidence="6">CGMCC 1.14984</strain>
    </source>
</reference>
<dbReference type="CDD" id="cd11528">
    <property type="entry name" value="NTP-PPase_MazG_Nterm"/>
    <property type="match status" value="1"/>
</dbReference>
<dbReference type="InterPro" id="IPR011551">
    <property type="entry name" value="NTP_PyrPHydrolase_MazG"/>
</dbReference>
<dbReference type="GO" id="GO:0046052">
    <property type="term" value="P:UTP catabolic process"/>
    <property type="evidence" value="ECO:0007669"/>
    <property type="project" value="TreeGrafter"/>
</dbReference>
<accession>A0A8J3EQN2</accession>
<dbReference type="EC" id="3.6.1.8" evidence="3"/>
<dbReference type="EMBL" id="BMGZ01000001">
    <property type="protein sequence ID" value="GGH96098.1"/>
    <property type="molecule type" value="Genomic_DNA"/>
</dbReference>
<protein>
    <recommendedName>
        <fullName evidence="4">Nucleoside triphosphate pyrophosphohydrolase</fullName>
        <ecNumber evidence="3">3.6.1.8</ecNumber>
    </recommendedName>
</protein>
<dbReference type="FunFam" id="1.10.287.1080:FF:000001">
    <property type="entry name" value="Nucleoside triphosphate pyrophosphohydrolase"/>
    <property type="match status" value="1"/>
</dbReference>
<feature type="domain" description="NTP pyrophosphohydrolase MazG-like" evidence="5">
    <location>
        <begin position="195"/>
        <end position="256"/>
    </location>
</feature>
<dbReference type="InterPro" id="IPR004518">
    <property type="entry name" value="MazG-like_dom"/>
</dbReference>
<proteinExistence type="inferred from homology"/>
<gene>
    <name evidence="6" type="ORF">GCM10011355_14200</name>
</gene>
<dbReference type="AlphaFoldDB" id="A0A8J3EQN2"/>
<name>A0A8J3EQN2_9PROT</name>
<dbReference type="NCBIfam" id="NF007113">
    <property type="entry name" value="PRK09562.1"/>
    <property type="match status" value="1"/>
</dbReference>
<dbReference type="PANTHER" id="PTHR30522:SF0">
    <property type="entry name" value="NUCLEOSIDE TRIPHOSPHATE PYROPHOSPHOHYDROLASE"/>
    <property type="match status" value="1"/>
</dbReference>
<evidence type="ECO:0000256" key="3">
    <source>
        <dbReference type="ARBA" id="ARBA00066372"/>
    </source>
</evidence>
<dbReference type="NCBIfam" id="TIGR00444">
    <property type="entry name" value="mazG"/>
    <property type="match status" value="1"/>
</dbReference>
<comment type="similarity">
    <text evidence="2">Belongs to the nucleoside triphosphate pyrophosphohydrolase family.</text>
</comment>
<dbReference type="GO" id="GO:0046047">
    <property type="term" value="P:TTP catabolic process"/>
    <property type="evidence" value="ECO:0007669"/>
    <property type="project" value="TreeGrafter"/>
</dbReference>
<comment type="catalytic activity">
    <reaction evidence="1">
        <text>ATP + H2O = AMP + diphosphate + H(+)</text>
        <dbReference type="Rhea" id="RHEA:14245"/>
        <dbReference type="ChEBI" id="CHEBI:15377"/>
        <dbReference type="ChEBI" id="CHEBI:15378"/>
        <dbReference type="ChEBI" id="CHEBI:30616"/>
        <dbReference type="ChEBI" id="CHEBI:33019"/>
        <dbReference type="ChEBI" id="CHEBI:456215"/>
        <dbReference type="EC" id="3.6.1.8"/>
    </reaction>
</comment>
<dbReference type="Gene3D" id="1.10.287.1080">
    <property type="entry name" value="MazG-like"/>
    <property type="match status" value="2"/>
</dbReference>
<reference evidence="6" key="2">
    <citation type="submission" date="2020-09" db="EMBL/GenBank/DDBJ databases">
        <authorList>
            <person name="Sun Q."/>
            <person name="Zhou Y."/>
        </authorList>
    </citation>
    <scope>NUCLEOTIDE SEQUENCE</scope>
    <source>
        <strain evidence="6">CGMCC 1.14984</strain>
    </source>
</reference>
<dbReference type="FunFam" id="1.10.287.1080:FF:000003">
    <property type="entry name" value="Nucleoside triphosphate pyrophosphohydrolase"/>
    <property type="match status" value="1"/>
</dbReference>
<evidence type="ECO:0000256" key="2">
    <source>
        <dbReference type="ARBA" id="ARBA00061115"/>
    </source>
</evidence>
<dbReference type="Pfam" id="PF03819">
    <property type="entry name" value="MazG"/>
    <property type="match status" value="2"/>
</dbReference>
<dbReference type="InterPro" id="IPR048011">
    <property type="entry name" value="NTP-PPase_MazG-like_C"/>
</dbReference>
<evidence type="ECO:0000256" key="1">
    <source>
        <dbReference type="ARBA" id="ARBA00052141"/>
    </source>
</evidence>
<evidence type="ECO:0000313" key="6">
    <source>
        <dbReference type="EMBL" id="GGH96098.1"/>
    </source>
</evidence>
<dbReference type="Proteomes" id="UP000621856">
    <property type="component" value="Unassembled WGS sequence"/>
</dbReference>
<dbReference type="GO" id="GO:0047693">
    <property type="term" value="F:ATP diphosphatase activity"/>
    <property type="evidence" value="ECO:0007669"/>
    <property type="project" value="UniProtKB-EC"/>
</dbReference>
<dbReference type="SUPFAM" id="SSF101386">
    <property type="entry name" value="all-alpha NTP pyrophosphatases"/>
    <property type="match status" value="2"/>
</dbReference>
<evidence type="ECO:0000259" key="5">
    <source>
        <dbReference type="Pfam" id="PF03819"/>
    </source>
</evidence>
<comment type="caution">
    <text evidence="6">The sequence shown here is derived from an EMBL/GenBank/DDBJ whole genome shotgun (WGS) entry which is preliminary data.</text>
</comment>
<dbReference type="GO" id="GO:0046081">
    <property type="term" value="P:dUTP catabolic process"/>
    <property type="evidence" value="ECO:0007669"/>
    <property type="project" value="TreeGrafter"/>
</dbReference>
<feature type="domain" description="NTP pyrophosphohydrolase MazG-like" evidence="5">
    <location>
        <begin position="52"/>
        <end position="125"/>
    </location>
</feature>
<evidence type="ECO:0000256" key="4">
    <source>
        <dbReference type="ARBA" id="ARBA00074799"/>
    </source>
</evidence>
<dbReference type="CDD" id="cd11529">
    <property type="entry name" value="NTP-PPase_MazG_Cterm"/>
    <property type="match status" value="1"/>
</dbReference>
<evidence type="ECO:0000313" key="7">
    <source>
        <dbReference type="Proteomes" id="UP000621856"/>
    </source>
</evidence>
<organism evidence="6 7">
    <name type="scientific">Aquisalinus luteolus</name>
    <dbReference type="NCBI Taxonomy" id="1566827"/>
    <lineage>
        <taxon>Bacteria</taxon>
        <taxon>Pseudomonadati</taxon>
        <taxon>Pseudomonadota</taxon>
        <taxon>Alphaproteobacteria</taxon>
        <taxon>Parvularculales</taxon>
        <taxon>Parvularculaceae</taxon>
        <taxon>Aquisalinus</taxon>
    </lineage>
</organism>
<dbReference type="InterPro" id="IPR048015">
    <property type="entry name" value="NTP-PPase_MazG-like_N"/>
</dbReference>